<dbReference type="AlphaFoldDB" id="A0A6J4I3C5"/>
<evidence type="ECO:0000313" key="2">
    <source>
        <dbReference type="EMBL" id="CAA9239912.1"/>
    </source>
</evidence>
<name>A0A6J4I3C5_9BACT</name>
<accession>A0A6J4I3C5</accession>
<sequence>MRLPGRSAYCRRVSVKGKQQDRSEVAPFLRGGAPSRVG</sequence>
<proteinExistence type="predicted"/>
<dbReference type="EMBL" id="CADCTA010000064">
    <property type="protein sequence ID" value="CAA9239912.1"/>
    <property type="molecule type" value="Genomic_DNA"/>
</dbReference>
<gene>
    <name evidence="2" type="ORF">AVDCRST_MAG42-1650</name>
</gene>
<organism evidence="2">
    <name type="scientific">uncultured Chthoniobacterales bacterium</name>
    <dbReference type="NCBI Taxonomy" id="1836801"/>
    <lineage>
        <taxon>Bacteria</taxon>
        <taxon>Pseudomonadati</taxon>
        <taxon>Verrucomicrobiota</taxon>
        <taxon>Spartobacteria</taxon>
        <taxon>Chthoniobacterales</taxon>
        <taxon>environmental samples</taxon>
    </lineage>
</organism>
<reference evidence="2" key="1">
    <citation type="submission" date="2020-02" db="EMBL/GenBank/DDBJ databases">
        <authorList>
            <person name="Meier V. D."/>
        </authorList>
    </citation>
    <scope>NUCLEOTIDE SEQUENCE</scope>
    <source>
        <strain evidence="2">AVDCRST_MAG42</strain>
    </source>
</reference>
<evidence type="ECO:0000256" key="1">
    <source>
        <dbReference type="SAM" id="MobiDB-lite"/>
    </source>
</evidence>
<protein>
    <submittedName>
        <fullName evidence="2">Uncharacterized protein</fullName>
    </submittedName>
</protein>
<feature type="region of interest" description="Disordered" evidence="1">
    <location>
        <begin position="1"/>
        <end position="38"/>
    </location>
</feature>